<gene>
    <name evidence="3" type="ORF">ACFQ3C_01670</name>
</gene>
<evidence type="ECO:0000313" key="4">
    <source>
        <dbReference type="Proteomes" id="UP001597151"/>
    </source>
</evidence>
<sequence length="86" mass="9834">MLAVGFTGQLLFTSRFLVQWLASERAKASVMPVLFWWFSIGGGLMLLVYSIWRQDPVFIMGQTFGLVVYIRNLMLISKSRPKNESS</sequence>
<name>A0ABW3TAV4_9RHOB</name>
<evidence type="ECO:0000256" key="1">
    <source>
        <dbReference type="SAM" id="Phobius"/>
    </source>
</evidence>
<feature type="domain" description="Lipid A biosynthesis N-terminal" evidence="2">
    <location>
        <begin position="4"/>
        <end position="75"/>
    </location>
</feature>
<reference evidence="4" key="1">
    <citation type="journal article" date="2019" name="Int. J. Syst. Evol. Microbiol.">
        <title>The Global Catalogue of Microorganisms (GCM) 10K type strain sequencing project: providing services to taxonomists for standard genome sequencing and annotation.</title>
        <authorList>
            <consortium name="The Broad Institute Genomics Platform"/>
            <consortium name="The Broad Institute Genome Sequencing Center for Infectious Disease"/>
            <person name="Wu L."/>
            <person name="Ma J."/>
        </authorList>
    </citation>
    <scope>NUCLEOTIDE SEQUENCE [LARGE SCALE GENOMIC DNA]</scope>
    <source>
        <strain evidence="4">CCUG 55328</strain>
    </source>
</reference>
<feature type="transmembrane region" description="Helical" evidence="1">
    <location>
        <begin position="58"/>
        <end position="76"/>
    </location>
</feature>
<dbReference type="PIRSF" id="PIRSF028440">
    <property type="entry name" value="UCP_LAB_N"/>
    <property type="match status" value="1"/>
</dbReference>
<evidence type="ECO:0000259" key="2">
    <source>
        <dbReference type="SMART" id="SM01259"/>
    </source>
</evidence>
<dbReference type="Proteomes" id="UP001597151">
    <property type="component" value="Unassembled WGS sequence"/>
</dbReference>
<dbReference type="Pfam" id="PF07578">
    <property type="entry name" value="LAB_N"/>
    <property type="match status" value="1"/>
</dbReference>
<accession>A0ABW3TAV4</accession>
<dbReference type="RefSeq" id="WP_380788605.1">
    <property type="nucleotide sequence ID" value="NZ_JBHTKR010000001.1"/>
</dbReference>
<evidence type="ECO:0000313" key="3">
    <source>
        <dbReference type="EMBL" id="MFD1193376.1"/>
    </source>
</evidence>
<organism evidence="3 4">
    <name type="scientific">Seohaeicola saemankumensis</name>
    <dbReference type="NCBI Taxonomy" id="481181"/>
    <lineage>
        <taxon>Bacteria</taxon>
        <taxon>Pseudomonadati</taxon>
        <taxon>Pseudomonadota</taxon>
        <taxon>Alphaproteobacteria</taxon>
        <taxon>Rhodobacterales</taxon>
        <taxon>Roseobacteraceae</taxon>
        <taxon>Seohaeicola</taxon>
    </lineage>
</organism>
<keyword evidence="1" id="KW-0812">Transmembrane</keyword>
<dbReference type="EMBL" id="JBHTKR010000001">
    <property type="protein sequence ID" value="MFD1193376.1"/>
    <property type="molecule type" value="Genomic_DNA"/>
</dbReference>
<keyword evidence="1" id="KW-1133">Transmembrane helix</keyword>
<proteinExistence type="predicted"/>
<comment type="caution">
    <text evidence="3">The sequence shown here is derived from an EMBL/GenBank/DDBJ whole genome shotgun (WGS) entry which is preliminary data.</text>
</comment>
<dbReference type="InterPro" id="IPR011499">
    <property type="entry name" value="Lipid_A_biosynth_N"/>
</dbReference>
<keyword evidence="1" id="KW-0472">Membrane</keyword>
<dbReference type="SMART" id="SM01259">
    <property type="entry name" value="LAB_N"/>
    <property type="match status" value="1"/>
</dbReference>
<keyword evidence="4" id="KW-1185">Reference proteome</keyword>
<dbReference type="InterPro" id="IPR014546">
    <property type="entry name" value="UCP028440_lipidA_biosyn"/>
</dbReference>
<protein>
    <submittedName>
        <fullName evidence="3">Lipid-A-disaccharide synthase N-terminal domain-containing protein</fullName>
    </submittedName>
</protein>
<feature type="transmembrane region" description="Helical" evidence="1">
    <location>
        <begin position="34"/>
        <end position="52"/>
    </location>
</feature>
<dbReference type="Gene3D" id="1.20.1280.290">
    <property type="match status" value="1"/>
</dbReference>